<evidence type="ECO:0000256" key="3">
    <source>
        <dbReference type="ARBA" id="ARBA00023163"/>
    </source>
</evidence>
<dbReference type="PANTHER" id="PTHR43479">
    <property type="entry name" value="ACREF/ENVCD OPERON REPRESSOR-RELATED"/>
    <property type="match status" value="1"/>
</dbReference>
<keyword evidence="1" id="KW-0805">Transcription regulation</keyword>
<evidence type="ECO:0000256" key="1">
    <source>
        <dbReference type="ARBA" id="ARBA00023015"/>
    </source>
</evidence>
<keyword evidence="2 4" id="KW-0238">DNA-binding</keyword>
<dbReference type="InterPro" id="IPR050624">
    <property type="entry name" value="HTH-type_Tx_Regulator"/>
</dbReference>
<keyword evidence="3" id="KW-0804">Transcription</keyword>
<dbReference type="SUPFAM" id="SSF46689">
    <property type="entry name" value="Homeodomain-like"/>
    <property type="match status" value="1"/>
</dbReference>
<comment type="caution">
    <text evidence="6">The sequence shown here is derived from an EMBL/GenBank/DDBJ whole genome shotgun (WGS) entry which is preliminary data.</text>
</comment>
<proteinExistence type="predicted"/>
<evidence type="ECO:0000313" key="6">
    <source>
        <dbReference type="EMBL" id="PCJ25735.1"/>
    </source>
</evidence>
<reference evidence="7" key="1">
    <citation type="submission" date="2017-08" db="EMBL/GenBank/DDBJ databases">
        <title>A dynamic microbial community with high functional redundancy inhabits the cold, oxic subseafloor aquifer.</title>
        <authorList>
            <person name="Tully B.J."/>
            <person name="Wheat C.G."/>
            <person name="Glazer B.T."/>
            <person name="Huber J.A."/>
        </authorList>
    </citation>
    <scope>NUCLEOTIDE SEQUENCE [LARGE SCALE GENOMIC DNA]</scope>
</reference>
<dbReference type="InterPro" id="IPR009057">
    <property type="entry name" value="Homeodomain-like_sf"/>
</dbReference>
<sequence length="228" mass="26177">MFNEQQKTGSSYHHGNVKEALVDAGIKFVESNRIDLISLRRLSKEVGVTPSAVYNHFADKDSLMLAIKLRLYDFFSQFFEKRFSVSENPEQSLLEMCIAYYEFSREFPSQFRFLFDTTLPMEWSTPAMVEISGRGIVRTRKLVFDIYQKYQIPCSEEDVVNATLLVWSQLHGIITLKNSGLIAAAVAFQNWPAKCALEEDQQVQNLIENHVQTMVNGIINSQRSEGHH</sequence>
<dbReference type="EMBL" id="NVVJ01000015">
    <property type="protein sequence ID" value="PCJ25735.1"/>
    <property type="molecule type" value="Genomic_DNA"/>
</dbReference>
<dbReference type="InterPro" id="IPR036271">
    <property type="entry name" value="Tet_transcr_reg_TetR-rel_C_sf"/>
</dbReference>
<evidence type="ECO:0000259" key="5">
    <source>
        <dbReference type="PROSITE" id="PS50977"/>
    </source>
</evidence>
<dbReference type="AlphaFoldDB" id="A0A2A5B2N8"/>
<accession>A0A2A5B2N8</accession>
<evidence type="ECO:0000256" key="2">
    <source>
        <dbReference type="ARBA" id="ARBA00023125"/>
    </source>
</evidence>
<dbReference type="GO" id="GO:0003677">
    <property type="term" value="F:DNA binding"/>
    <property type="evidence" value="ECO:0007669"/>
    <property type="project" value="UniProtKB-UniRule"/>
</dbReference>
<dbReference type="PROSITE" id="PS50977">
    <property type="entry name" value="HTH_TETR_2"/>
    <property type="match status" value="1"/>
</dbReference>
<evidence type="ECO:0000313" key="7">
    <source>
        <dbReference type="Proteomes" id="UP000218327"/>
    </source>
</evidence>
<dbReference type="InterPro" id="IPR001647">
    <property type="entry name" value="HTH_TetR"/>
</dbReference>
<gene>
    <name evidence="6" type="ORF">COA96_06830</name>
</gene>
<organism evidence="6 7">
    <name type="scientific">SAR86 cluster bacterium</name>
    <dbReference type="NCBI Taxonomy" id="2030880"/>
    <lineage>
        <taxon>Bacteria</taxon>
        <taxon>Pseudomonadati</taxon>
        <taxon>Pseudomonadota</taxon>
        <taxon>Gammaproteobacteria</taxon>
        <taxon>SAR86 cluster</taxon>
    </lineage>
</organism>
<feature type="domain" description="HTH tetR-type" evidence="5">
    <location>
        <begin position="15"/>
        <end position="75"/>
    </location>
</feature>
<protein>
    <recommendedName>
        <fullName evidence="5">HTH tetR-type domain-containing protein</fullName>
    </recommendedName>
</protein>
<dbReference type="PANTHER" id="PTHR43479:SF20">
    <property type="entry name" value="HTH TETR-TYPE DOMAIN-CONTAINING PROTEIN"/>
    <property type="match status" value="1"/>
</dbReference>
<dbReference type="Pfam" id="PF00440">
    <property type="entry name" value="TetR_N"/>
    <property type="match status" value="1"/>
</dbReference>
<dbReference type="SUPFAM" id="SSF48498">
    <property type="entry name" value="Tetracyclin repressor-like, C-terminal domain"/>
    <property type="match status" value="1"/>
</dbReference>
<dbReference type="Pfam" id="PF13305">
    <property type="entry name" value="TetR_C_33"/>
    <property type="match status" value="1"/>
</dbReference>
<dbReference type="InterPro" id="IPR025996">
    <property type="entry name" value="MT1864/Rv1816-like_C"/>
</dbReference>
<evidence type="ECO:0000256" key="4">
    <source>
        <dbReference type="PROSITE-ProRule" id="PRU00335"/>
    </source>
</evidence>
<feature type="DNA-binding region" description="H-T-H motif" evidence="4">
    <location>
        <begin position="38"/>
        <end position="57"/>
    </location>
</feature>
<name>A0A2A5B2N8_9GAMM</name>
<dbReference type="Proteomes" id="UP000218327">
    <property type="component" value="Unassembled WGS sequence"/>
</dbReference>
<dbReference type="Gene3D" id="1.10.357.10">
    <property type="entry name" value="Tetracycline Repressor, domain 2"/>
    <property type="match status" value="1"/>
</dbReference>